<evidence type="ECO:0000256" key="2">
    <source>
        <dbReference type="ARBA" id="ARBA00022475"/>
    </source>
</evidence>
<feature type="transmembrane region" description="Helical" evidence="9">
    <location>
        <begin position="272"/>
        <end position="294"/>
    </location>
</feature>
<feature type="transmembrane region" description="Helical" evidence="9">
    <location>
        <begin position="342"/>
        <end position="365"/>
    </location>
</feature>
<dbReference type="GO" id="GO:0005507">
    <property type="term" value="F:copper ion binding"/>
    <property type="evidence" value="ECO:0007669"/>
    <property type="project" value="InterPro"/>
</dbReference>
<dbReference type="GO" id="GO:0046688">
    <property type="term" value="P:response to copper ion"/>
    <property type="evidence" value="ECO:0007669"/>
    <property type="project" value="InterPro"/>
</dbReference>
<dbReference type="InterPro" id="IPR007348">
    <property type="entry name" value="CopC_dom"/>
</dbReference>
<evidence type="ECO:0000256" key="6">
    <source>
        <dbReference type="ARBA" id="ARBA00022989"/>
    </source>
</evidence>
<dbReference type="Pfam" id="PF04234">
    <property type="entry name" value="CopC"/>
    <property type="match status" value="1"/>
</dbReference>
<dbReference type="eggNOG" id="COG1276">
    <property type="taxonomic scope" value="Bacteria"/>
</dbReference>
<dbReference type="RefSeq" id="WP_075800307.1">
    <property type="nucleotide sequence ID" value="NZ_CP015584.1"/>
</dbReference>
<dbReference type="KEGG" id="rgi:RGI145_19850"/>
<dbReference type="InterPro" id="IPR008457">
    <property type="entry name" value="Cu-R_CopD_dom"/>
</dbReference>
<accession>A0A1L7ALG5</accession>
<dbReference type="EMBL" id="CP015584">
    <property type="protein sequence ID" value="APT59596.1"/>
    <property type="molecule type" value="Genomic_DNA"/>
</dbReference>
<keyword evidence="3 9" id="KW-0812">Transmembrane</keyword>
<evidence type="ECO:0000256" key="4">
    <source>
        <dbReference type="ARBA" id="ARBA00022723"/>
    </source>
</evidence>
<evidence type="ECO:0000313" key="13">
    <source>
        <dbReference type="Proteomes" id="UP000185494"/>
    </source>
</evidence>
<proteinExistence type="predicted"/>
<name>A0A1L7ALG5_9PROT</name>
<evidence type="ECO:0000256" key="3">
    <source>
        <dbReference type="ARBA" id="ARBA00022692"/>
    </source>
</evidence>
<dbReference type="GO" id="GO:0005886">
    <property type="term" value="C:plasma membrane"/>
    <property type="evidence" value="ECO:0007669"/>
    <property type="project" value="UniProtKB-SubCell"/>
</dbReference>
<dbReference type="eggNOG" id="COG2372">
    <property type="taxonomic scope" value="Bacteria"/>
</dbReference>
<sequence length="531" mass="53854">MRRLLPLLLLCGLWLVPLSGAWGHAALLGSDPADGASLAQPPDRLVLRFDEAVTPLDLRLAGPGGVTVLSHGTGQDSATIGAPMPPRLPPGTYLASFRIISADGHPVSGAIAFGIGMAPEGTATAPAEGTIWTEAAEILRFALYLGFMLGAGGALFHAAIAPPSAAMLRWMQAGACAGILAAVLGIGVQGGSMLAAPGPGALLQGGTWIAARASTVFARDATVALGLALVAIALGGRGTRLARLLGLAGAVLAAGGLSLSGHAATGGLPARLLLTLHALTAAFWLGAFLPLWALLRRDGAGALPAVRRFATIAIPAVALLLLSGVTQAALHLPGPSALLETTYGTLLLAKAGGALLLLALAGLNHRRLTPALALGRPSAPSSLRRSIMAEAALATLVLAATAVLSMTSPHQAGAQDHHHAAPEDGVTVATEVAGLSVTLQARPARAGPNRIDLWLARPDGTAFAAKEVWLEMSRPGAGIAGLRRPMREEAPGRFVLEGPELALPGDWTLRAEILLSDFEQADAVVSLPVAP</sequence>
<feature type="domain" description="CopC" evidence="10">
    <location>
        <begin position="24"/>
        <end position="114"/>
    </location>
</feature>
<organism evidence="12 13">
    <name type="scientific">Roseomonas gilardii</name>
    <dbReference type="NCBI Taxonomy" id="257708"/>
    <lineage>
        <taxon>Bacteria</taxon>
        <taxon>Pseudomonadati</taxon>
        <taxon>Pseudomonadota</taxon>
        <taxon>Alphaproteobacteria</taxon>
        <taxon>Acetobacterales</taxon>
        <taxon>Roseomonadaceae</taxon>
        <taxon>Roseomonas</taxon>
    </lineage>
</organism>
<feature type="transmembrane region" description="Helical" evidence="9">
    <location>
        <begin position="241"/>
        <end position="260"/>
    </location>
</feature>
<dbReference type="Gene3D" id="2.60.40.1220">
    <property type="match status" value="1"/>
</dbReference>
<evidence type="ECO:0000256" key="8">
    <source>
        <dbReference type="ARBA" id="ARBA00023136"/>
    </source>
</evidence>
<comment type="subcellular location">
    <subcellularLocation>
        <location evidence="1">Cell membrane</location>
        <topology evidence="1">Multi-pass membrane protein</topology>
    </subcellularLocation>
</comment>
<evidence type="ECO:0000256" key="7">
    <source>
        <dbReference type="ARBA" id="ARBA00023008"/>
    </source>
</evidence>
<evidence type="ECO:0000256" key="1">
    <source>
        <dbReference type="ARBA" id="ARBA00004651"/>
    </source>
</evidence>
<dbReference type="AlphaFoldDB" id="A0A1L7ALG5"/>
<dbReference type="InterPro" id="IPR032694">
    <property type="entry name" value="CopC/D"/>
</dbReference>
<feature type="transmembrane region" description="Helical" evidence="9">
    <location>
        <begin position="173"/>
        <end position="196"/>
    </location>
</feature>
<dbReference type="InterPro" id="IPR014756">
    <property type="entry name" value="Ig_E-set"/>
</dbReference>
<dbReference type="SUPFAM" id="SSF81296">
    <property type="entry name" value="E set domains"/>
    <property type="match status" value="1"/>
</dbReference>
<keyword evidence="5" id="KW-0732">Signal</keyword>
<dbReference type="GO" id="GO:0006825">
    <property type="term" value="P:copper ion transport"/>
    <property type="evidence" value="ECO:0007669"/>
    <property type="project" value="InterPro"/>
</dbReference>
<evidence type="ECO:0000259" key="10">
    <source>
        <dbReference type="Pfam" id="PF04234"/>
    </source>
</evidence>
<reference evidence="12 13" key="1">
    <citation type="submission" date="2016-05" db="EMBL/GenBank/DDBJ databases">
        <title>Complete Genome and Methylome Analysis of Psychrotrophic Bacterial Isolates from Antarctic Lake Untersee.</title>
        <authorList>
            <person name="Fomenkov A."/>
            <person name="Akimov V.N."/>
            <person name="Vasilyeva L.V."/>
            <person name="Andersen D."/>
            <person name="Vincze T."/>
            <person name="Roberts R.J."/>
        </authorList>
    </citation>
    <scope>NUCLEOTIDE SEQUENCE [LARGE SCALE GENOMIC DNA]</scope>
    <source>
        <strain evidence="12 13">U14-5</strain>
    </source>
</reference>
<keyword evidence="7" id="KW-0186">Copper</keyword>
<evidence type="ECO:0000259" key="11">
    <source>
        <dbReference type="Pfam" id="PF05425"/>
    </source>
</evidence>
<gene>
    <name evidence="12" type="ORF">RGI145_19850</name>
</gene>
<feature type="domain" description="Copper resistance protein D" evidence="11">
    <location>
        <begin position="305"/>
        <end position="404"/>
    </location>
</feature>
<feature type="transmembrane region" description="Helical" evidence="9">
    <location>
        <begin position="216"/>
        <end position="234"/>
    </location>
</feature>
<feature type="transmembrane region" description="Helical" evidence="9">
    <location>
        <begin position="141"/>
        <end position="161"/>
    </location>
</feature>
<keyword evidence="6 9" id="KW-1133">Transmembrane helix</keyword>
<evidence type="ECO:0008006" key="14">
    <source>
        <dbReference type="Google" id="ProtNLM"/>
    </source>
</evidence>
<keyword evidence="8 9" id="KW-0472">Membrane</keyword>
<dbReference type="STRING" id="257708.RGI145_19850"/>
<keyword evidence="4" id="KW-0479">Metal-binding</keyword>
<dbReference type="PANTHER" id="PTHR34820">
    <property type="entry name" value="INNER MEMBRANE PROTEIN YEBZ"/>
    <property type="match status" value="1"/>
</dbReference>
<feature type="transmembrane region" description="Helical" evidence="9">
    <location>
        <begin position="306"/>
        <end position="330"/>
    </location>
</feature>
<dbReference type="PANTHER" id="PTHR34820:SF4">
    <property type="entry name" value="INNER MEMBRANE PROTEIN YEBZ"/>
    <property type="match status" value="1"/>
</dbReference>
<evidence type="ECO:0000313" key="12">
    <source>
        <dbReference type="EMBL" id="APT59596.1"/>
    </source>
</evidence>
<evidence type="ECO:0000256" key="5">
    <source>
        <dbReference type="ARBA" id="ARBA00022729"/>
    </source>
</evidence>
<keyword evidence="2" id="KW-1003">Cell membrane</keyword>
<dbReference type="InterPro" id="IPR014755">
    <property type="entry name" value="Cu-Rt/internalin_Ig-like"/>
</dbReference>
<evidence type="ECO:0000256" key="9">
    <source>
        <dbReference type="SAM" id="Phobius"/>
    </source>
</evidence>
<protein>
    <recommendedName>
        <fullName evidence="14">Copper resistance protein CopC</fullName>
    </recommendedName>
</protein>
<dbReference type="Pfam" id="PF05425">
    <property type="entry name" value="CopD"/>
    <property type="match status" value="1"/>
</dbReference>
<dbReference type="Proteomes" id="UP000185494">
    <property type="component" value="Chromosome 2"/>
</dbReference>
<dbReference type="GO" id="GO:0042597">
    <property type="term" value="C:periplasmic space"/>
    <property type="evidence" value="ECO:0007669"/>
    <property type="project" value="InterPro"/>
</dbReference>